<name>A0A0W0TS70_9GAMM</name>
<dbReference type="STRING" id="45065.Lgee_1654"/>
<organism evidence="2 3">
    <name type="scientific">Legionella geestiana</name>
    <dbReference type="NCBI Taxonomy" id="45065"/>
    <lineage>
        <taxon>Bacteria</taxon>
        <taxon>Pseudomonadati</taxon>
        <taxon>Pseudomonadota</taxon>
        <taxon>Gammaproteobacteria</taxon>
        <taxon>Legionellales</taxon>
        <taxon>Legionellaceae</taxon>
        <taxon>Legionella</taxon>
    </lineage>
</organism>
<evidence type="ECO:0000259" key="1">
    <source>
        <dbReference type="Pfam" id="PF14860"/>
    </source>
</evidence>
<evidence type="ECO:0000313" key="3">
    <source>
        <dbReference type="Proteomes" id="UP000054785"/>
    </source>
</evidence>
<evidence type="ECO:0000313" key="2">
    <source>
        <dbReference type="EMBL" id="KTC98302.1"/>
    </source>
</evidence>
<sequence length="123" mass="13821">MVNEHYQPSAWNEWRGEKNWLAVAYTDLKPGFYQNECQGLFGVDLKRKILEIAVTELLEAQGDRKKIGETLDALCDSGALAILEKGQGFTSRMFPCIKTSAAKSLKSILDEISNPLKSMERKP</sequence>
<dbReference type="Gene3D" id="1.20.1280.280">
    <property type="match status" value="1"/>
</dbReference>
<gene>
    <name evidence="2" type="ORF">Lgee_1654</name>
</gene>
<dbReference type="AlphaFoldDB" id="A0A0W0TS70"/>
<dbReference type="PATRIC" id="fig|45065.4.peg.1790"/>
<dbReference type="InterPro" id="IPR028057">
    <property type="entry name" value="DrrA_P4M"/>
</dbReference>
<dbReference type="GO" id="GO:0044161">
    <property type="term" value="C:host cell cytoplasmic vesicle"/>
    <property type="evidence" value="ECO:0007669"/>
    <property type="project" value="InterPro"/>
</dbReference>
<accession>A0A0W0TS70</accession>
<keyword evidence="3" id="KW-1185">Reference proteome</keyword>
<reference evidence="2 3" key="1">
    <citation type="submission" date="2015-11" db="EMBL/GenBank/DDBJ databases">
        <title>Genomic analysis of 38 Legionella species identifies large and diverse effector repertoires.</title>
        <authorList>
            <person name="Burstein D."/>
            <person name="Amaro F."/>
            <person name="Zusman T."/>
            <person name="Lifshitz Z."/>
            <person name="Cohen O."/>
            <person name="Gilbert J.A."/>
            <person name="Pupko T."/>
            <person name="Shuman H.A."/>
            <person name="Segal G."/>
        </authorList>
    </citation>
    <scope>NUCLEOTIDE SEQUENCE [LARGE SCALE GENOMIC DNA]</scope>
    <source>
        <strain evidence="2 3">ATCC 49504</strain>
    </source>
</reference>
<feature type="domain" description="DrrA phosphatidylinositol 4-phosphate binding" evidence="1">
    <location>
        <begin position="33"/>
        <end position="118"/>
    </location>
</feature>
<protein>
    <recommendedName>
        <fullName evidence="1">DrrA phosphatidylinositol 4-phosphate binding domain-containing protein</fullName>
    </recommendedName>
</protein>
<dbReference type="EMBL" id="LNYC01000067">
    <property type="protein sequence ID" value="KTC98302.1"/>
    <property type="molecule type" value="Genomic_DNA"/>
</dbReference>
<dbReference type="Pfam" id="PF14860">
    <property type="entry name" value="DrrA_P4M"/>
    <property type="match status" value="1"/>
</dbReference>
<dbReference type="InterPro" id="IPR038346">
    <property type="entry name" value="DrrA_PI4P-bd_sf"/>
</dbReference>
<dbReference type="GO" id="GO:0031267">
    <property type="term" value="F:small GTPase binding"/>
    <property type="evidence" value="ECO:0007669"/>
    <property type="project" value="InterPro"/>
</dbReference>
<dbReference type="Proteomes" id="UP000054785">
    <property type="component" value="Unassembled WGS sequence"/>
</dbReference>
<comment type="caution">
    <text evidence="2">The sequence shown here is derived from an EMBL/GenBank/DDBJ whole genome shotgun (WGS) entry which is preliminary data.</text>
</comment>
<proteinExistence type="predicted"/>